<organism evidence="1 2">
    <name type="scientific">Oryza rufipogon</name>
    <name type="common">Brownbeard rice</name>
    <name type="synonym">Asian wild rice</name>
    <dbReference type="NCBI Taxonomy" id="4529"/>
    <lineage>
        <taxon>Eukaryota</taxon>
        <taxon>Viridiplantae</taxon>
        <taxon>Streptophyta</taxon>
        <taxon>Embryophyta</taxon>
        <taxon>Tracheophyta</taxon>
        <taxon>Spermatophyta</taxon>
        <taxon>Magnoliopsida</taxon>
        <taxon>Liliopsida</taxon>
        <taxon>Poales</taxon>
        <taxon>Poaceae</taxon>
        <taxon>BOP clade</taxon>
        <taxon>Oryzoideae</taxon>
        <taxon>Oryzeae</taxon>
        <taxon>Oryzinae</taxon>
        <taxon>Oryza</taxon>
    </lineage>
</organism>
<protein>
    <submittedName>
        <fullName evidence="1">Uncharacterized protein</fullName>
    </submittedName>
</protein>
<dbReference type="Gramene" id="ORUFI01G08700.1">
    <property type="protein sequence ID" value="ORUFI01G08700.1"/>
    <property type="gene ID" value="ORUFI01G08700"/>
</dbReference>
<name>A0A0E0MTC1_ORYRU</name>
<dbReference type="AlphaFoldDB" id="A0A0E0MTC1"/>
<reference evidence="2" key="1">
    <citation type="submission" date="2013-06" db="EMBL/GenBank/DDBJ databases">
        <authorList>
            <person name="Zhao Q."/>
        </authorList>
    </citation>
    <scope>NUCLEOTIDE SEQUENCE</scope>
    <source>
        <strain evidence="2">cv. W1943</strain>
    </source>
</reference>
<reference evidence="1" key="2">
    <citation type="submission" date="2015-06" db="UniProtKB">
        <authorList>
            <consortium name="EnsemblPlants"/>
        </authorList>
    </citation>
    <scope>IDENTIFICATION</scope>
</reference>
<dbReference type="HOGENOM" id="CLU_2201298_0_0_1"/>
<evidence type="ECO:0000313" key="1">
    <source>
        <dbReference type="EnsemblPlants" id="ORUFI01G08700.1"/>
    </source>
</evidence>
<dbReference type="Proteomes" id="UP000008022">
    <property type="component" value="Unassembled WGS sequence"/>
</dbReference>
<keyword evidence="2" id="KW-1185">Reference proteome</keyword>
<accession>A0A0E0MTC1</accession>
<evidence type="ECO:0000313" key="2">
    <source>
        <dbReference type="Proteomes" id="UP000008022"/>
    </source>
</evidence>
<sequence>MNSHLVPICLSLGVPCRRVCRARALPSLASVAAKGDSAEATPPTNVRAWIASVPSRHGGREATTPRAAVRDGWPASARPVAWVLRCARTYACGLARRVAGHIATTTTH</sequence>
<dbReference type="EnsemblPlants" id="ORUFI01G08700.1">
    <property type="protein sequence ID" value="ORUFI01G08700.1"/>
    <property type="gene ID" value="ORUFI01G08700"/>
</dbReference>
<proteinExistence type="predicted"/>